<evidence type="ECO:0000256" key="1">
    <source>
        <dbReference type="SAM" id="MobiDB-lite"/>
    </source>
</evidence>
<dbReference type="OrthoDB" id="5426872at2759"/>
<evidence type="ECO:0000313" key="2">
    <source>
        <dbReference type="EMBL" id="CBX90410.1"/>
    </source>
</evidence>
<feature type="compositionally biased region" description="Basic and acidic residues" evidence="1">
    <location>
        <begin position="115"/>
        <end position="126"/>
    </location>
</feature>
<accession>E4ZGJ0</accession>
<dbReference type="AlphaFoldDB" id="E4ZGJ0"/>
<dbReference type="InParanoid" id="E4ZGJ0"/>
<dbReference type="VEuPathDB" id="FungiDB:LEMA_P065360.1"/>
<name>E4ZGJ0_LEPMJ</name>
<dbReference type="GeneID" id="13291806"/>
<sequence>MATLEAPPPSRHISSTPISQAAASLMLDTYLRNTEAHAHLHPDALITPTGVTFSSHGGPAGGVVLHNLRRVAAGLHGEYLEPEGTPEPEEEEEGEDGGGEWGAVKGSGKGKGKGKKGEGWQDREVAAQEEEGLVIGEVGDRTNGVVGGGVEPEVRDTGLGEEAKKRKGDGGGKMDKEARKKAKKERDQQRKRENEAKKAD</sequence>
<feature type="compositionally biased region" description="Acidic residues" evidence="1">
    <location>
        <begin position="80"/>
        <end position="98"/>
    </location>
</feature>
<dbReference type="OMA" id="SYEREQT"/>
<organism evidence="2 3">
    <name type="scientific">Leptosphaeria maculans (strain JN3 / isolate v23.1.3 / race Av1-4-5-6-7-8)</name>
    <name type="common">Blackleg fungus</name>
    <name type="synonym">Phoma lingam</name>
    <dbReference type="NCBI Taxonomy" id="985895"/>
    <lineage>
        <taxon>Eukaryota</taxon>
        <taxon>Fungi</taxon>
        <taxon>Dikarya</taxon>
        <taxon>Ascomycota</taxon>
        <taxon>Pezizomycotina</taxon>
        <taxon>Dothideomycetes</taxon>
        <taxon>Pleosporomycetidae</taxon>
        <taxon>Pleosporales</taxon>
        <taxon>Pleosporineae</taxon>
        <taxon>Leptosphaeriaceae</taxon>
        <taxon>Plenodomus</taxon>
        <taxon>Plenodomus lingam/Leptosphaeria maculans species complex</taxon>
    </lineage>
</organism>
<keyword evidence="3" id="KW-1185">Reference proteome</keyword>
<feature type="region of interest" description="Disordered" evidence="1">
    <location>
        <begin position="78"/>
        <end position="200"/>
    </location>
</feature>
<dbReference type="Proteomes" id="UP000002668">
    <property type="component" value="Genome"/>
</dbReference>
<reference evidence="3" key="1">
    <citation type="journal article" date="2011" name="Nat. Commun.">
        <title>Effector diversification within compartments of the Leptosphaeria maculans genome affected by Repeat-Induced Point mutations.</title>
        <authorList>
            <person name="Rouxel T."/>
            <person name="Grandaubert J."/>
            <person name="Hane J.K."/>
            <person name="Hoede C."/>
            <person name="van de Wouw A.P."/>
            <person name="Couloux A."/>
            <person name="Dominguez V."/>
            <person name="Anthouard V."/>
            <person name="Bally P."/>
            <person name="Bourras S."/>
            <person name="Cozijnsen A.J."/>
            <person name="Ciuffetti L.M."/>
            <person name="Degrave A."/>
            <person name="Dilmaghani A."/>
            <person name="Duret L."/>
            <person name="Fudal I."/>
            <person name="Goodwin S.B."/>
            <person name="Gout L."/>
            <person name="Glaser N."/>
            <person name="Linglin J."/>
            <person name="Kema G.H.J."/>
            <person name="Lapalu N."/>
            <person name="Lawrence C.B."/>
            <person name="May K."/>
            <person name="Meyer M."/>
            <person name="Ollivier B."/>
            <person name="Poulain J."/>
            <person name="Schoch C.L."/>
            <person name="Simon A."/>
            <person name="Spatafora J.W."/>
            <person name="Stachowiak A."/>
            <person name="Turgeon B.G."/>
            <person name="Tyler B.M."/>
            <person name="Vincent D."/>
            <person name="Weissenbach J."/>
            <person name="Amselem J."/>
            <person name="Quesneville H."/>
            <person name="Oliver R.P."/>
            <person name="Wincker P."/>
            <person name="Balesdent M.-H."/>
            <person name="Howlett B.J."/>
        </authorList>
    </citation>
    <scope>NUCLEOTIDE SEQUENCE [LARGE SCALE GENOMIC DNA]</scope>
    <source>
        <strain evidence="3">JN3 / isolate v23.1.3 / race Av1-4-5-6-7-8</strain>
    </source>
</reference>
<protein>
    <submittedName>
        <fullName evidence="2">Uncharacterized protein</fullName>
    </submittedName>
</protein>
<dbReference type="EMBL" id="FP929064">
    <property type="protein sequence ID" value="CBX90410.1"/>
    <property type="molecule type" value="Genomic_DNA"/>
</dbReference>
<evidence type="ECO:0000313" key="3">
    <source>
        <dbReference type="Proteomes" id="UP000002668"/>
    </source>
</evidence>
<proteinExistence type="predicted"/>
<gene>
    <name evidence="2" type="ORF">LEMA_P065360.1</name>
</gene>
<dbReference type="HOGENOM" id="CLU_104465_1_0_1"/>
<dbReference type="eggNOG" id="ENOG502SSNK">
    <property type="taxonomic scope" value="Eukaryota"/>
</dbReference>
<feature type="compositionally biased region" description="Basic and acidic residues" evidence="1">
    <location>
        <begin position="152"/>
        <end position="200"/>
    </location>
</feature>